<sequence length="164" mass="19532">MTVRIFKMSVNQLEDLTILNHQEFISTLRSKLVHLITSDPYLIDIHPDNVTVDELVSLNELEHGQAMSLNIRRFDNSIINVIISQKCRVYELKRAIKNKFLLKLQRETLTKKYPLKISWRSVWKRYWLTTIDGEKLMDNNRLVKDYGIVNKSELTFVKRKREKN</sequence>
<dbReference type="PANTHER" id="PTHR14942:SF0">
    <property type="entry name" value="U11_U12 SMALL NUCLEAR RIBONUCLEOPROTEIN 25 KDA PROTEIN"/>
    <property type="match status" value="1"/>
</dbReference>
<dbReference type="GO" id="GO:0000398">
    <property type="term" value="P:mRNA splicing, via spliceosome"/>
    <property type="evidence" value="ECO:0007669"/>
    <property type="project" value="InterPro"/>
</dbReference>
<gene>
    <name evidence="3" type="ORF">GPM918_LOCUS21783</name>
    <name evidence="2" type="ORF">OVA965_LOCUS10810</name>
    <name evidence="5" type="ORF">SRO942_LOCUS21779</name>
    <name evidence="4" type="ORF">TMI583_LOCUS10806</name>
</gene>
<dbReference type="Proteomes" id="UP000663829">
    <property type="component" value="Unassembled WGS sequence"/>
</dbReference>
<dbReference type="EMBL" id="CAJOBC010007275">
    <property type="protein sequence ID" value="CAF3926668.1"/>
    <property type="molecule type" value="Genomic_DNA"/>
</dbReference>
<dbReference type="PANTHER" id="PTHR14942">
    <property type="entry name" value="U11/U12 SMALL NUCLEAR RIBONUCLEOPROTEIN 25 KDA PROTEIN"/>
    <property type="match status" value="1"/>
</dbReference>
<keyword evidence="6" id="KW-1185">Reference proteome</keyword>
<dbReference type="GO" id="GO:0005689">
    <property type="term" value="C:U12-type spliceosomal complex"/>
    <property type="evidence" value="ECO:0007669"/>
    <property type="project" value="TreeGrafter"/>
</dbReference>
<dbReference type="EMBL" id="CAJOBA010004061">
    <property type="protein sequence ID" value="CAF3701731.1"/>
    <property type="molecule type" value="Genomic_DNA"/>
</dbReference>
<dbReference type="Gene3D" id="3.10.20.90">
    <property type="entry name" value="Phosphatidylinositol 3-kinase Catalytic Subunit, Chain A, domain 1"/>
    <property type="match status" value="1"/>
</dbReference>
<dbReference type="CDD" id="cd17058">
    <property type="entry name" value="Ubl_SNRNP25"/>
    <property type="match status" value="1"/>
</dbReference>
<dbReference type="SUPFAM" id="SSF54236">
    <property type="entry name" value="Ubiquitin-like"/>
    <property type="match status" value="1"/>
</dbReference>
<protein>
    <recommendedName>
        <fullName evidence="1">SNRNP25 ubiquitin-like domain-containing protein</fullName>
    </recommendedName>
</protein>
<comment type="caution">
    <text evidence="3">The sequence shown here is derived from an EMBL/GenBank/DDBJ whole genome shotgun (WGS) entry which is preliminary data.</text>
</comment>
<evidence type="ECO:0000259" key="1">
    <source>
        <dbReference type="Pfam" id="PF18036"/>
    </source>
</evidence>
<evidence type="ECO:0000313" key="4">
    <source>
        <dbReference type="EMBL" id="CAF3701731.1"/>
    </source>
</evidence>
<evidence type="ECO:0000313" key="5">
    <source>
        <dbReference type="EMBL" id="CAF3926668.1"/>
    </source>
</evidence>
<reference evidence="3" key="1">
    <citation type="submission" date="2021-02" db="EMBL/GenBank/DDBJ databases">
        <authorList>
            <person name="Nowell W R."/>
        </authorList>
    </citation>
    <scope>NUCLEOTIDE SEQUENCE</scope>
</reference>
<evidence type="ECO:0000313" key="2">
    <source>
        <dbReference type="EMBL" id="CAF0924605.1"/>
    </source>
</evidence>
<dbReference type="Proteomes" id="UP000677228">
    <property type="component" value="Unassembled WGS sequence"/>
</dbReference>
<dbReference type="EMBL" id="CAJNOQ010007276">
    <property type="protein sequence ID" value="CAF1163099.1"/>
    <property type="molecule type" value="Genomic_DNA"/>
</dbReference>
<dbReference type="InterPro" id="IPR029071">
    <property type="entry name" value="Ubiquitin-like_domsf"/>
</dbReference>
<dbReference type="OrthoDB" id="72819at2759"/>
<organism evidence="3 6">
    <name type="scientific">Didymodactylos carnosus</name>
    <dbReference type="NCBI Taxonomy" id="1234261"/>
    <lineage>
        <taxon>Eukaryota</taxon>
        <taxon>Metazoa</taxon>
        <taxon>Spiralia</taxon>
        <taxon>Gnathifera</taxon>
        <taxon>Rotifera</taxon>
        <taxon>Eurotatoria</taxon>
        <taxon>Bdelloidea</taxon>
        <taxon>Philodinida</taxon>
        <taxon>Philodinidae</taxon>
        <taxon>Didymodactylos</taxon>
    </lineage>
</organism>
<accession>A0A814TQM2</accession>
<dbReference type="Proteomes" id="UP000682733">
    <property type="component" value="Unassembled WGS sequence"/>
</dbReference>
<dbReference type="InterPro" id="IPR039690">
    <property type="entry name" value="SNRNP25"/>
</dbReference>
<dbReference type="Pfam" id="PF18036">
    <property type="entry name" value="Ubiquitin_4"/>
    <property type="match status" value="1"/>
</dbReference>
<name>A0A814TQM2_9BILA</name>
<dbReference type="AlphaFoldDB" id="A0A814TQM2"/>
<dbReference type="InterPro" id="IPR040610">
    <property type="entry name" value="SNRNP25_ubiquitin"/>
</dbReference>
<dbReference type="Proteomes" id="UP000681722">
    <property type="component" value="Unassembled WGS sequence"/>
</dbReference>
<evidence type="ECO:0000313" key="6">
    <source>
        <dbReference type="Proteomes" id="UP000663829"/>
    </source>
</evidence>
<feature type="domain" description="SNRNP25 ubiquitin-like" evidence="1">
    <location>
        <begin position="67"/>
        <end position="159"/>
    </location>
</feature>
<proteinExistence type="predicted"/>
<evidence type="ECO:0000313" key="3">
    <source>
        <dbReference type="EMBL" id="CAF1163099.1"/>
    </source>
</evidence>
<dbReference type="EMBL" id="CAJNOK010004059">
    <property type="protein sequence ID" value="CAF0924605.1"/>
    <property type="molecule type" value="Genomic_DNA"/>
</dbReference>